<organism evidence="1 2">
    <name type="scientific">Pontibacter toksunensis</name>
    <dbReference type="NCBI Taxonomy" id="1332631"/>
    <lineage>
        <taxon>Bacteria</taxon>
        <taxon>Pseudomonadati</taxon>
        <taxon>Bacteroidota</taxon>
        <taxon>Cytophagia</taxon>
        <taxon>Cytophagales</taxon>
        <taxon>Hymenobacteraceae</taxon>
        <taxon>Pontibacter</taxon>
    </lineage>
</organism>
<sequence>MILHQSSLITLDYNPATDILVVEYPDVHDFLLPHIRQSLAIMVEAIRNYDVKKLLLDASRTIIDVSEEENRQLTLQLAADLMHTRLQKVARIQPLNYVRETRAQENINRIRQEGMLPYQLETFTSKAAAMDWLAS</sequence>
<comment type="caution">
    <text evidence="1">The sequence shown here is derived from an EMBL/GenBank/DDBJ whole genome shotgun (WGS) entry which is preliminary data.</text>
</comment>
<protein>
    <recommendedName>
        <fullName evidence="3">SpoIIAA-like protein</fullName>
    </recommendedName>
</protein>
<evidence type="ECO:0000313" key="1">
    <source>
        <dbReference type="EMBL" id="MFD3001963.1"/>
    </source>
</evidence>
<proteinExistence type="predicted"/>
<evidence type="ECO:0008006" key="3">
    <source>
        <dbReference type="Google" id="ProtNLM"/>
    </source>
</evidence>
<evidence type="ECO:0000313" key="2">
    <source>
        <dbReference type="Proteomes" id="UP001597641"/>
    </source>
</evidence>
<name>A0ABW6BY07_9BACT</name>
<dbReference type="EMBL" id="JBHUOX010000012">
    <property type="protein sequence ID" value="MFD3001963.1"/>
    <property type="molecule type" value="Genomic_DNA"/>
</dbReference>
<accession>A0ABW6BY07</accession>
<keyword evidence="2" id="KW-1185">Reference proteome</keyword>
<gene>
    <name evidence="1" type="ORF">ACFS7Z_16440</name>
</gene>
<reference evidence="2" key="1">
    <citation type="journal article" date="2019" name="Int. J. Syst. Evol. Microbiol.">
        <title>The Global Catalogue of Microorganisms (GCM) 10K type strain sequencing project: providing services to taxonomists for standard genome sequencing and annotation.</title>
        <authorList>
            <consortium name="The Broad Institute Genomics Platform"/>
            <consortium name="The Broad Institute Genome Sequencing Center for Infectious Disease"/>
            <person name="Wu L."/>
            <person name="Ma J."/>
        </authorList>
    </citation>
    <scope>NUCLEOTIDE SEQUENCE [LARGE SCALE GENOMIC DNA]</scope>
    <source>
        <strain evidence="2">KCTC 23984</strain>
    </source>
</reference>
<dbReference type="Proteomes" id="UP001597641">
    <property type="component" value="Unassembled WGS sequence"/>
</dbReference>
<dbReference type="RefSeq" id="WP_377486809.1">
    <property type="nucleotide sequence ID" value="NZ_JBHUOX010000012.1"/>
</dbReference>